<dbReference type="EMBL" id="JACHMJ010000001">
    <property type="protein sequence ID" value="MBB5844929.1"/>
    <property type="molecule type" value="Genomic_DNA"/>
</dbReference>
<dbReference type="Proteomes" id="UP000536685">
    <property type="component" value="Unassembled WGS sequence"/>
</dbReference>
<reference evidence="2 3" key="1">
    <citation type="submission" date="2020-08" db="EMBL/GenBank/DDBJ databases">
        <title>Sequencing the genomes of 1000 actinobacteria strains.</title>
        <authorList>
            <person name="Klenk H.-P."/>
        </authorList>
    </citation>
    <scope>NUCLEOTIDE SEQUENCE [LARGE SCALE GENOMIC DNA]</scope>
    <source>
        <strain evidence="2 3">DSM 105784</strain>
    </source>
</reference>
<dbReference type="AlphaFoldDB" id="A0A841AU44"/>
<feature type="compositionally biased region" description="Basic and acidic residues" evidence="1">
    <location>
        <begin position="581"/>
        <end position="590"/>
    </location>
</feature>
<accession>A0A841AU44</accession>
<feature type="compositionally biased region" description="Basic residues" evidence="1">
    <location>
        <begin position="627"/>
        <end position="637"/>
    </location>
</feature>
<organism evidence="2 3">
    <name type="scientific">Conyzicola lurida</name>
    <dbReference type="NCBI Taxonomy" id="1172621"/>
    <lineage>
        <taxon>Bacteria</taxon>
        <taxon>Bacillati</taxon>
        <taxon>Actinomycetota</taxon>
        <taxon>Actinomycetes</taxon>
        <taxon>Micrococcales</taxon>
        <taxon>Microbacteriaceae</taxon>
        <taxon>Conyzicola</taxon>
    </lineage>
</organism>
<evidence type="ECO:0000313" key="2">
    <source>
        <dbReference type="EMBL" id="MBB5844929.1"/>
    </source>
</evidence>
<feature type="region of interest" description="Disordered" evidence="1">
    <location>
        <begin position="581"/>
        <end position="643"/>
    </location>
</feature>
<feature type="compositionally biased region" description="Basic residues" evidence="1">
    <location>
        <begin position="591"/>
        <end position="600"/>
    </location>
</feature>
<evidence type="ECO:0000313" key="3">
    <source>
        <dbReference type="Proteomes" id="UP000536685"/>
    </source>
</evidence>
<gene>
    <name evidence="2" type="ORF">HD599_003252</name>
</gene>
<proteinExistence type="predicted"/>
<evidence type="ECO:0008006" key="4">
    <source>
        <dbReference type="Google" id="ProtNLM"/>
    </source>
</evidence>
<keyword evidence="3" id="KW-1185">Reference proteome</keyword>
<sequence>MKTGMGPVRKTGTKYTTDPKYKEAIQDRWADLPDGRFVGNASIFSHKQVLFVASVIDNAGIAELIDGWHAEDAAAKVKGPGGRPRTATVTTRTALTLLLLLTAEHSAQLVDEMAFVAMARLSPESAAYLGLDGAIAAVNGSKRSKEQWYSPIYRALRRALDTIDPKPHTSTKRGKFPTNKEVDEMRERWTADELGVKQRRLELVNNELIQATIDMVPKEYAQHWQGDTCIDATVVPAYGKRGAPFGGTHGPNDPSAGWYRRDHAHNVVEDGAKKRIKKAVFGWDLTIVVQTNHEPDEIASFPKLITGIGMTVPAKDLIRTATDIYTDMSRRGLQVGRVVGDRGYGASAKAADFQLPVRALGHTMVMDYKTEQLGKGSGEEFGGAKQVEGAWYCPSMPANLVDATILLRKGEIDKKTYDLRIEDRRNYMLRPKEKPDKNGAVAMMCPARGPGATARCPLAEGCSTTELDDKAVTIENYPDEAHRGAICMNKTSVTIPATAGAKQAQDLQYGSKQWAREYAVDRNGIEGTNAYAKDGAKEDLENGAKRRLRGYAAQFLLIAFTVATANLRRIQSFRDEDLRAKSAAHHEVRVERKKTRRENRRSRDDREGAWGDFSYAEPDESDEPAAKPKRTRTKRRERVAPPS</sequence>
<comment type="caution">
    <text evidence="2">The sequence shown here is derived from an EMBL/GenBank/DDBJ whole genome shotgun (WGS) entry which is preliminary data.</text>
</comment>
<protein>
    <recommendedName>
        <fullName evidence="4">Transposase</fullName>
    </recommendedName>
</protein>
<evidence type="ECO:0000256" key="1">
    <source>
        <dbReference type="SAM" id="MobiDB-lite"/>
    </source>
</evidence>
<dbReference type="RefSeq" id="WP_184239576.1">
    <property type="nucleotide sequence ID" value="NZ_JACHMJ010000001.1"/>
</dbReference>
<name>A0A841AU44_9MICO</name>